<feature type="compositionally biased region" description="Low complexity" evidence="1">
    <location>
        <begin position="33"/>
        <end position="50"/>
    </location>
</feature>
<keyword evidence="2" id="KW-1133">Transmembrane helix</keyword>
<feature type="transmembrane region" description="Helical" evidence="2">
    <location>
        <begin position="264"/>
        <end position="284"/>
    </location>
</feature>
<dbReference type="AlphaFoldDB" id="A0A0T6LK51"/>
<evidence type="ECO:0000313" key="4">
    <source>
        <dbReference type="EMBL" id="KRV46405.1"/>
    </source>
</evidence>
<reference evidence="4 5" key="1">
    <citation type="submission" date="2015-10" db="EMBL/GenBank/DDBJ databases">
        <title>Draft genome sequence of pyrrolomycin-producing Streptomyces vitaminophilus.</title>
        <authorList>
            <person name="Graham D.E."/>
            <person name="Mahan K.M."/>
            <person name="Klingeman D.M."/>
            <person name="Hettich R.L."/>
            <person name="Parry R.J."/>
        </authorList>
    </citation>
    <scope>NUCLEOTIDE SEQUENCE [LARGE SCALE GENOMIC DNA]</scope>
    <source>
        <strain evidence="4 5">ATCC 31673</strain>
    </source>
</reference>
<evidence type="ECO:0000256" key="1">
    <source>
        <dbReference type="SAM" id="MobiDB-lite"/>
    </source>
</evidence>
<feature type="compositionally biased region" description="Low complexity" evidence="1">
    <location>
        <begin position="137"/>
        <end position="148"/>
    </location>
</feature>
<keyword evidence="5" id="KW-1185">Reference proteome</keyword>
<evidence type="ECO:0000259" key="3">
    <source>
        <dbReference type="Pfam" id="PF13399"/>
    </source>
</evidence>
<comment type="caution">
    <text evidence="4">The sequence shown here is derived from an EMBL/GenBank/DDBJ whole genome shotgun (WGS) entry which is preliminary data.</text>
</comment>
<protein>
    <recommendedName>
        <fullName evidence="3">LytR/CpsA/Psr regulator C-terminal domain-containing protein</fullName>
    </recommendedName>
</protein>
<name>A0A0T6LK51_WENVI</name>
<evidence type="ECO:0000256" key="2">
    <source>
        <dbReference type="SAM" id="Phobius"/>
    </source>
</evidence>
<feature type="domain" description="LytR/CpsA/Psr regulator C-terminal" evidence="3">
    <location>
        <begin position="547"/>
        <end position="634"/>
    </location>
</feature>
<dbReference type="STRING" id="76728.AQ490_10835"/>
<dbReference type="InterPro" id="IPR027381">
    <property type="entry name" value="LytR/CpsA/Psr_C"/>
</dbReference>
<keyword evidence="2" id="KW-0812">Transmembrane</keyword>
<dbReference type="Gene3D" id="3.30.70.2390">
    <property type="match status" value="1"/>
</dbReference>
<feature type="compositionally biased region" description="Low complexity" evidence="1">
    <location>
        <begin position="66"/>
        <end position="113"/>
    </location>
</feature>
<dbReference type="Pfam" id="PF13399">
    <property type="entry name" value="LytR_C"/>
    <property type="match status" value="1"/>
</dbReference>
<dbReference type="EMBL" id="LLZU01000039">
    <property type="protein sequence ID" value="KRV46405.1"/>
    <property type="molecule type" value="Genomic_DNA"/>
</dbReference>
<accession>A0A0T6LK51</accession>
<organism evidence="4 5">
    <name type="scientific">Wenjunlia vitaminophila</name>
    <name type="common">Streptomyces vitaminophilus</name>
    <dbReference type="NCBI Taxonomy" id="76728"/>
    <lineage>
        <taxon>Bacteria</taxon>
        <taxon>Bacillati</taxon>
        <taxon>Actinomycetota</taxon>
        <taxon>Actinomycetes</taxon>
        <taxon>Kitasatosporales</taxon>
        <taxon>Streptomycetaceae</taxon>
        <taxon>Wenjunlia</taxon>
    </lineage>
</organism>
<dbReference type="PANTHER" id="PTHR33392">
    <property type="entry name" value="POLYISOPRENYL-TEICHOIC ACID--PEPTIDOGLYCAN TEICHOIC ACID TRANSFERASE TAGU"/>
    <property type="match status" value="1"/>
</dbReference>
<dbReference type="Proteomes" id="UP000050867">
    <property type="component" value="Unassembled WGS sequence"/>
</dbReference>
<dbReference type="RefSeq" id="WP_018386471.1">
    <property type="nucleotide sequence ID" value="NZ_LLZU01000039.1"/>
</dbReference>
<feature type="compositionally biased region" description="Polar residues" evidence="1">
    <location>
        <begin position="151"/>
        <end position="171"/>
    </location>
</feature>
<evidence type="ECO:0000313" key="5">
    <source>
        <dbReference type="Proteomes" id="UP000050867"/>
    </source>
</evidence>
<dbReference type="InterPro" id="IPR050922">
    <property type="entry name" value="LytR/CpsA/Psr_CW_biosynth"/>
</dbReference>
<dbReference type="PANTHER" id="PTHR33392:SF6">
    <property type="entry name" value="POLYISOPRENYL-TEICHOIC ACID--PEPTIDOGLYCAN TEICHOIC ACID TRANSFERASE TAGU"/>
    <property type="match status" value="1"/>
</dbReference>
<keyword evidence="2" id="KW-0472">Membrane</keyword>
<feature type="region of interest" description="Disordered" evidence="1">
    <location>
        <begin position="1"/>
        <end position="219"/>
    </location>
</feature>
<dbReference type="eggNOG" id="COG1316">
    <property type="taxonomic scope" value="Bacteria"/>
</dbReference>
<proteinExistence type="predicted"/>
<sequence>MNDANSPRNDAADGSGGQPHPGDTGQLPPYDPYDPYGQYQQAAYGYDPYAQGGGQQHDPNAYGYDPYAAQSQQYQQPPQHSTSPQYSQPQQYQQPQQVPQPQQAQYQQTQYPQGGYADPYVGNSPPSVDTGAVPRIPQQYPYPAQTPAHHSGQSDTGQSDTGQYDTGQYDTGQYPAHPQDEDAPRATPPDNPYDELAELRSPEPESDGGPAGQRPETGAGEYKTEQFAFVDDQEEDEEVIDWLKFAETRTERRDERRRQLRNRLVGLCLVMALVLTGGVGYLWWQDKLIFSDSSTSAGPNAGQKRDVIVLHLKELDSARSSTVLLVNNETSGKGTSVLLPNALAVSTEEAGSTTLGQSVDEEGAGPTRDALSTLLGADIKGTWRLDTPFLELLVESVGGIAVDTDTEVRGTGKEKGKVLVTKGAGQQLRGAAAVAYATYLGPGESADQQLARFGAVMQAVLKKVPSEPASATRLVESLGLVPDPSLPENELGASLAPLAAYAKTGKYRTIALTAQEDGTLDEETTKSVIKDVLGGTVRNTDPQATPRVSVRNATGDPDAAGTAKVALVNGGYTYASGGTAEEPVDTSRVEYVDQVRKEVAEEVARTLGLPKSAAKKVPGDDGDLDLTVVLGEDYSG</sequence>
<gene>
    <name evidence="4" type="ORF">AQ490_10835</name>
</gene>
<dbReference type="Gene3D" id="3.40.630.190">
    <property type="entry name" value="LCP protein"/>
    <property type="match status" value="1"/>
</dbReference>